<reference evidence="1 2" key="1">
    <citation type="submission" date="2020-07" db="EMBL/GenBank/DDBJ databases">
        <title>Comparative genomics of pyrophilous fungi reveals a link between fire events and developmental genes.</title>
        <authorList>
            <consortium name="DOE Joint Genome Institute"/>
            <person name="Steindorff A.S."/>
            <person name="Carver A."/>
            <person name="Calhoun S."/>
            <person name="Stillman K."/>
            <person name="Liu H."/>
            <person name="Lipzen A."/>
            <person name="Pangilinan J."/>
            <person name="Labutti K."/>
            <person name="Bruns T.D."/>
            <person name="Grigoriev I.V."/>
        </authorList>
    </citation>
    <scope>NUCLEOTIDE SEQUENCE [LARGE SCALE GENOMIC DNA]</scope>
    <source>
        <strain evidence="1 2">CBS 144469</strain>
    </source>
</reference>
<dbReference type="Proteomes" id="UP000521943">
    <property type="component" value="Unassembled WGS sequence"/>
</dbReference>
<comment type="caution">
    <text evidence="1">The sequence shown here is derived from an EMBL/GenBank/DDBJ whole genome shotgun (WGS) entry which is preliminary data.</text>
</comment>
<feature type="non-terminal residue" evidence="1">
    <location>
        <position position="256"/>
    </location>
</feature>
<accession>A0A8H6LT19</accession>
<gene>
    <name evidence="1" type="ORF">DFP72DRAFT_743875</name>
</gene>
<sequence>PVEIWHRIFEYACSDNGTTSLSLSEASRSLRGLSRRYRYHSVMIVSWKMLLRFEAHFCSLHPLAEERRYTTNLFVSLPDLCSDAYPEGHVGFEALLMEQPDRTRTYKPDDEDEGMSSEDVGYEMQAISEEERQELAEEIEDIQRSAAKNRLFHGQDLSQLSIDSSALGKLEYKTYSALRRLLDAAAPSLITFTFCWYPAAYIYLEAVVPILPKLQWLALYVGKPEWQCGRYHTPTEYLLRDCAAPNLFPALRQLRI</sequence>
<dbReference type="OrthoDB" id="2748701at2759"/>
<protein>
    <submittedName>
        <fullName evidence="1">Uncharacterized protein</fullName>
    </submittedName>
</protein>
<dbReference type="AlphaFoldDB" id="A0A8H6LT19"/>
<dbReference type="EMBL" id="JACGCI010000173">
    <property type="protein sequence ID" value="KAF6742743.1"/>
    <property type="molecule type" value="Genomic_DNA"/>
</dbReference>
<feature type="non-terminal residue" evidence="1">
    <location>
        <position position="1"/>
    </location>
</feature>
<proteinExistence type="predicted"/>
<keyword evidence="2" id="KW-1185">Reference proteome</keyword>
<evidence type="ECO:0000313" key="2">
    <source>
        <dbReference type="Proteomes" id="UP000521943"/>
    </source>
</evidence>
<evidence type="ECO:0000313" key="1">
    <source>
        <dbReference type="EMBL" id="KAF6742743.1"/>
    </source>
</evidence>
<organism evidence="1 2">
    <name type="scientific">Ephemerocybe angulata</name>
    <dbReference type="NCBI Taxonomy" id="980116"/>
    <lineage>
        <taxon>Eukaryota</taxon>
        <taxon>Fungi</taxon>
        <taxon>Dikarya</taxon>
        <taxon>Basidiomycota</taxon>
        <taxon>Agaricomycotina</taxon>
        <taxon>Agaricomycetes</taxon>
        <taxon>Agaricomycetidae</taxon>
        <taxon>Agaricales</taxon>
        <taxon>Agaricineae</taxon>
        <taxon>Psathyrellaceae</taxon>
        <taxon>Ephemerocybe</taxon>
    </lineage>
</organism>
<name>A0A8H6LT19_9AGAR</name>